<reference evidence="1 2" key="1">
    <citation type="submission" date="2019-11" db="EMBL/GenBank/DDBJ databases">
        <title>Acidiferrimicrobium australis gen. nov., sp. nov., an acidophilic and obligately heterotrophic, member of the Actinobacteria that catalyses dissimilatory oxido- reduction of iron isolated from metal-rich acidic water in Chile.</title>
        <authorList>
            <person name="Gonzalez D."/>
            <person name="Huber K."/>
            <person name="Hedrich S."/>
            <person name="Rojas-Villalobos C."/>
            <person name="Quatrini R."/>
            <person name="Dinamarca M.A."/>
            <person name="Schwarz A."/>
            <person name="Canales C."/>
            <person name="Nancucheo I."/>
        </authorList>
    </citation>
    <scope>NUCLEOTIDE SEQUENCE [LARGE SCALE GENOMIC DNA]</scope>
    <source>
        <strain evidence="1 2">USS-CCA1</strain>
    </source>
</reference>
<protein>
    <submittedName>
        <fullName evidence="1">Uncharacterized protein</fullName>
    </submittedName>
</protein>
<accession>A0ABW9QX92</accession>
<organism evidence="1 2">
    <name type="scientific">Acidiferrimicrobium australe</name>
    <dbReference type="NCBI Taxonomy" id="2664430"/>
    <lineage>
        <taxon>Bacteria</taxon>
        <taxon>Bacillati</taxon>
        <taxon>Actinomycetota</taxon>
        <taxon>Acidimicrobiia</taxon>
        <taxon>Acidimicrobiales</taxon>
        <taxon>Acidimicrobiaceae</taxon>
        <taxon>Acidiferrimicrobium</taxon>
    </lineage>
</organism>
<evidence type="ECO:0000313" key="2">
    <source>
        <dbReference type="Proteomes" id="UP000437736"/>
    </source>
</evidence>
<name>A0ABW9QX92_9ACTN</name>
<comment type="caution">
    <text evidence="1">The sequence shown here is derived from an EMBL/GenBank/DDBJ whole genome shotgun (WGS) entry which is preliminary data.</text>
</comment>
<sequence length="78" mass="8786">MTDAHDTIDEVAPFLATWRAELSGQTSVAAGEVQDHLLDLWSQLPEGDRRAKVEAWLTETLSRHLYPVEELEERLGAL</sequence>
<dbReference type="EMBL" id="WJHE01000449">
    <property type="protein sequence ID" value="MST32993.1"/>
    <property type="molecule type" value="Genomic_DNA"/>
</dbReference>
<dbReference type="Proteomes" id="UP000437736">
    <property type="component" value="Unassembled WGS sequence"/>
</dbReference>
<gene>
    <name evidence="1" type="ORF">GHK86_09715</name>
</gene>
<keyword evidence="2" id="KW-1185">Reference proteome</keyword>
<proteinExistence type="predicted"/>
<evidence type="ECO:0000313" key="1">
    <source>
        <dbReference type="EMBL" id="MST32993.1"/>
    </source>
</evidence>